<evidence type="ECO:0000313" key="10">
    <source>
        <dbReference type="EMBL" id="QQO90388.1"/>
    </source>
</evidence>
<evidence type="ECO:0000256" key="5">
    <source>
        <dbReference type="ARBA" id="ARBA00034283"/>
    </source>
</evidence>
<evidence type="ECO:0000256" key="3">
    <source>
        <dbReference type="ARBA" id="ARBA00034240"/>
    </source>
</evidence>
<evidence type="ECO:0000256" key="7">
    <source>
        <dbReference type="ARBA" id="ARBA00034343"/>
    </source>
</evidence>
<keyword evidence="1" id="KW-0378">Hydrolase</keyword>
<comment type="catalytic activity">
    <reaction evidence="3">
        <text>3',3',3'-c-tri-AMP + H2O = A[3'-5']pA[3'-5']pAp[3'] + H(+)</text>
        <dbReference type="Rhea" id="RHEA:72859"/>
        <dbReference type="ChEBI" id="CHEBI:15377"/>
        <dbReference type="ChEBI" id="CHEBI:15378"/>
        <dbReference type="ChEBI" id="CHEBI:192523"/>
        <dbReference type="ChEBI" id="CHEBI:192530"/>
    </reaction>
    <physiologicalReaction direction="left-to-right" evidence="3">
        <dbReference type="Rhea" id="RHEA:72860"/>
    </physiologicalReaction>
</comment>
<protein>
    <recommendedName>
        <fullName evidence="7">Anti-CBASS protein Acb1</fullName>
    </recommendedName>
</protein>
<comment type="catalytic activity">
    <reaction evidence="2">
        <text>3',3',3'-cAAG + H2O = G[3'-5']pA[3'-5']pAp[3'] + H(+)</text>
        <dbReference type="Rhea" id="RHEA:72863"/>
        <dbReference type="ChEBI" id="CHEBI:15377"/>
        <dbReference type="ChEBI" id="CHEBI:15378"/>
        <dbReference type="ChEBI" id="CHEBI:143810"/>
        <dbReference type="ChEBI" id="CHEBI:192532"/>
    </reaction>
    <physiologicalReaction direction="left-to-right" evidence="2">
        <dbReference type="Rhea" id="RHEA:72864"/>
    </physiologicalReaction>
</comment>
<comment type="catalytic activity">
    <reaction evidence="5">
        <text>3',3'-cGAMP + H2O = G[3'-5']pAp[3'] + H(+)</text>
        <dbReference type="Rhea" id="RHEA:72831"/>
        <dbReference type="ChEBI" id="CHEBI:15377"/>
        <dbReference type="ChEBI" id="CHEBI:15378"/>
        <dbReference type="ChEBI" id="CHEBI:71501"/>
        <dbReference type="ChEBI" id="CHEBI:192497"/>
    </reaction>
    <physiologicalReaction direction="left-to-right" evidence="5">
        <dbReference type="Rhea" id="RHEA:72832"/>
    </physiologicalReaction>
</comment>
<comment type="catalytic activity">
    <reaction evidence="8">
        <text>3',3'-cUAMP + H2O = U[3'-5']pAp[3'] + H(+)</text>
        <dbReference type="Rhea" id="RHEA:72835"/>
        <dbReference type="ChEBI" id="CHEBI:15377"/>
        <dbReference type="ChEBI" id="CHEBI:15378"/>
        <dbReference type="ChEBI" id="CHEBI:143809"/>
        <dbReference type="ChEBI" id="CHEBI:192498"/>
    </reaction>
    <physiologicalReaction direction="left-to-right" evidence="8">
        <dbReference type="Rhea" id="RHEA:72836"/>
    </physiologicalReaction>
</comment>
<proteinExistence type="inferred from homology"/>
<evidence type="ECO:0000256" key="6">
    <source>
        <dbReference type="ARBA" id="ARBA00034316"/>
    </source>
</evidence>
<dbReference type="Gene3D" id="3.90.1140.10">
    <property type="entry name" value="Cyclic phosphodiesterase"/>
    <property type="match status" value="1"/>
</dbReference>
<organism evidence="10 11">
    <name type="scientific">Erwinia phage pEa_SNUABM_5</name>
    <dbReference type="NCBI Taxonomy" id="2797313"/>
    <lineage>
        <taxon>Viruses</taxon>
        <taxon>Duplodnaviria</taxon>
        <taxon>Heunggongvirae</taxon>
        <taxon>Uroviricota</taxon>
        <taxon>Caudoviricetes</taxon>
        <taxon>Rivsvirus</taxon>
        <taxon>Rivsvirus SNUABM5</taxon>
    </lineage>
</organism>
<comment type="catalytic activity">
    <reaction evidence="4">
        <text>3',3',3'-cAAG + H2O = A[3'-5']pG[3'-5']pAp[3'] + H(+)</text>
        <dbReference type="Rhea" id="RHEA:72867"/>
        <dbReference type="ChEBI" id="CHEBI:15377"/>
        <dbReference type="ChEBI" id="CHEBI:15378"/>
        <dbReference type="ChEBI" id="CHEBI:143810"/>
        <dbReference type="ChEBI" id="CHEBI:192533"/>
    </reaction>
    <physiologicalReaction direction="left-to-right" evidence="4">
        <dbReference type="Rhea" id="RHEA:72868"/>
    </physiologicalReaction>
</comment>
<evidence type="ECO:0000313" key="11">
    <source>
        <dbReference type="Proteomes" id="UP000596123"/>
    </source>
</evidence>
<dbReference type="Proteomes" id="UP000596123">
    <property type="component" value="Segment"/>
</dbReference>
<gene>
    <name evidence="10" type="ORF">pEaSNUABM5_00246</name>
</gene>
<evidence type="ECO:0000259" key="9">
    <source>
        <dbReference type="Pfam" id="PF23474"/>
    </source>
</evidence>
<feature type="domain" description="Anti-CBASS protein Acb1-like C-terminal" evidence="9">
    <location>
        <begin position="28"/>
        <end position="139"/>
    </location>
</feature>
<keyword evidence="11" id="KW-1185">Reference proteome</keyword>
<dbReference type="GO" id="GO:0016787">
    <property type="term" value="F:hydrolase activity"/>
    <property type="evidence" value="ECO:0007669"/>
    <property type="project" value="UniProtKB-KW"/>
</dbReference>
<reference evidence="10 11" key="1">
    <citation type="submission" date="2020-12" db="EMBL/GenBank/DDBJ databases">
        <title>Complete genome sequence of Erwinia phage pEa_SNUABM_5.</title>
        <authorList>
            <person name="Kim S.G."/>
            <person name="Lee S.B."/>
            <person name="Kwon J."/>
            <person name="Park S.C."/>
        </authorList>
    </citation>
    <scope>NUCLEOTIDE SEQUENCE [LARGE SCALE GENOMIC DNA]</scope>
</reference>
<comment type="similarity">
    <text evidence="6">Belongs to the anti-CBASS protein Acb1 family.</text>
</comment>
<evidence type="ECO:0000256" key="1">
    <source>
        <dbReference type="ARBA" id="ARBA00022801"/>
    </source>
</evidence>
<sequence>MMKVTLPISNSSAQDSAGGYWEVRPDGPSEQVIRQIASSIMDLDDLADDLHVTLAYDNTNPQVAAELMPDAEFHATISGVALFGAGDNSILVLLLDSPELQAEHQRIHACGCAKFDHSPYNPHVSIKKDAQQRDLDFLQDWLLKPGTPPIDLLFTGQRREHLDAE</sequence>
<accession>A0A7T8EPN3</accession>
<dbReference type="EMBL" id="MW366843">
    <property type="protein sequence ID" value="QQO90388.1"/>
    <property type="molecule type" value="Genomic_DNA"/>
</dbReference>
<evidence type="ECO:0000256" key="4">
    <source>
        <dbReference type="ARBA" id="ARBA00034244"/>
    </source>
</evidence>
<dbReference type="SUPFAM" id="SSF55144">
    <property type="entry name" value="LigT-like"/>
    <property type="match status" value="1"/>
</dbReference>
<dbReference type="Pfam" id="PF23474">
    <property type="entry name" value="Acb1"/>
    <property type="match status" value="1"/>
</dbReference>
<evidence type="ECO:0000256" key="8">
    <source>
        <dbReference type="ARBA" id="ARBA00048123"/>
    </source>
</evidence>
<evidence type="ECO:0000256" key="2">
    <source>
        <dbReference type="ARBA" id="ARBA00034233"/>
    </source>
</evidence>
<dbReference type="InterPro" id="IPR009097">
    <property type="entry name" value="Cyclic_Pdiesterase"/>
</dbReference>
<name>A0A7T8EPN3_9CAUD</name>
<dbReference type="InterPro" id="IPR056175">
    <property type="entry name" value="Acb1-like_C"/>
</dbReference>